<organism evidence="1 2">
    <name type="scientific">Vibrio harveyi</name>
    <name type="common">Beneckea harveyi</name>
    <dbReference type="NCBI Taxonomy" id="669"/>
    <lineage>
        <taxon>Bacteria</taxon>
        <taxon>Pseudomonadati</taxon>
        <taxon>Pseudomonadota</taxon>
        <taxon>Gammaproteobacteria</taxon>
        <taxon>Vibrionales</taxon>
        <taxon>Vibrionaceae</taxon>
        <taxon>Vibrio</taxon>
    </lineage>
</organism>
<dbReference type="Proteomes" id="UP000253437">
    <property type="component" value="Unassembled WGS sequence"/>
</dbReference>
<proteinExistence type="predicted"/>
<evidence type="ECO:0000313" key="1">
    <source>
        <dbReference type="EMBL" id="RIW17889.1"/>
    </source>
</evidence>
<gene>
    <name evidence="1" type="ORF">DS957_003745</name>
</gene>
<comment type="caution">
    <text evidence="1">The sequence shown here is derived from an EMBL/GenBank/DDBJ whole genome shotgun (WGS) entry which is preliminary data.</text>
</comment>
<dbReference type="AlphaFoldDB" id="A0A8B3EGU2"/>
<reference evidence="1 2" key="1">
    <citation type="submission" date="2018-08" db="EMBL/GenBank/DDBJ databases">
        <title>Vibrio harveyi strains pathogenic to white snook Centropomus viridis Lockington (1877) and potential probiotic bacteria.</title>
        <authorList>
            <person name="Soto-Rodriguez S."/>
            <person name="Gomez-Gil B."/>
            <person name="Lozano-Olvera R."/>
        </authorList>
    </citation>
    <scope>NUCLEOTIDE SEQUENCE [LARGE SCALE GENOMIC DNA]</scope>
    <source>
        <strain evidence="1 2">CAIM 1508</strain>
    </source>
</reference>
<evidence type="ECO:0000313" key="2">
    <source>
        <dbReference type="Proteomes" id="UP000253437"/>
    </source>
</evidence>
<sequence length="203" mass="22199">MAVVVGVPNDDGISEYNKCRITQNIAGAEVTVVAYMTEECQLAFRALWESPFEGDSVGDVGAISKTASLAQSVNEKTSKTVLNSQQVWQGNEPPELNLTLRFHAYTNAKTEVDDPIKYLSQMISPELEELVPISSDGIGGRIPADAAFNIGRKLQLLMRISEVSFDVNAPKTNQGHYAYNTVTITAAPKTMINKSQVPNIFKF</sequence>
<accession>A0A8B3EGU2</accession>
<protein>
    <submittedName>
        <fullName evidence="1">Uncharacterized protein</fullName>
    </submittedName>
</protein>
<name>A0A8B3EGU2_VIBHA</name>
<dbReference type="RefSeq" id="WP_114091715.1">
    <property type="nucleotide sequence ID" value="NZ_QOUW02000007.1"/>
</dbReference>
<dbReference type="EMBL" id="QOUW02000007">
    <property type="protein sequence ID" value="RIW17889.1"/>
    <property type="molecule type" value="Genomic_DNA"/>
</dbReference>